<protein>
    <recommendedName>
        <fullName evidence="1">HTH LytTR-type domain-containing protein</fullName>
    </recommendedName>
</protein>
<dbReference type="GO" id="GO:0003677">
    <property type="term" value="F:DNA binding"/>
    <property type="evidence" value="ECO:0007669"/>
    <property type="project" value="InterPro"/>
</dbReference>
<evidence type="ECO:0000313" key="3">
    <source>
        <dbReference type="Proteomes" id="UP000094469"/>
    </source>
</evidence>
<proteinExistence type="predicted"/>
<dbReference type="RefSeq" id="WP_069639122.1">
    <property type="nucleotide sequence ID" value="NZ_JAFBEZ010000001.1"/>
</dbReference>
<dbReference type="STRING" id="1131292.BCR24_11470"/>
<dbReference type="PROSITE" id="PS50930">
    <property type="entry name" value="HTH_LYTTR"/>
    <property type="match status" value="1"/>
</dbReference>
<dbReference type="InterPro" id="IPR046947">
    <property type="entry name" value="LytR-like"/>
</dbReference>
<accession>A0A1E5HEL6</accession>
<dbReference type="Pfam" id="PF04397">
    <property type="entry name" value="LytTR"/>
    <property type="match status" value="1"/>
</dbReference>
<dbReference type="GO" id="GO:0000156">
    <property type="term" value="F:phosphorelay response regulator activity"/>
    <property type="evidence" value="ECO:0007669"/>
    <property type="project" value="InterPro"/>
</dbReference>
<evidence type="ECO:0000313" key="2">
    <source>
        <dbReference type="EMBL" id="OEG23384.1"/>
    </source>
</evidence>
<gene>
    <name evidence="2" type="ORF">BCR24_11470</name>
</gene>
<dbReference type="PANTHER" id="PTHR37299">
    <property type="entry name" value="TRANSCRIPTIONAL REGULATOR-RELATED"/>
    <property type="match status" value="1"/>
</dbReference>
<dbReference type="InterPro" id="IPR007492">
    <property type="entry name" value="LytTR_DNA-bd_dom"/>
</dbReference>
<reference evidence="3" key="1">
    <citation type="submission" date="2016-09" db="EMBL/GenBank/DDBJ databases">
        <authorList>
            <person name="Gulvik C.A."/>
        </authorList>
    </citation>
    <scope>NUCLEOTIDE SEQUENCE [LARGE SCALE GENOMIC DNA]</scope>
    <source>
        <strain evidence="3">LMG 26676</strain>
    </source>
</reference>
<keyword evidence="3" id="KW-1185">Reference proteome</keyword>
<dbReference type="OrthoDB" id="9809318at2"/>
<sequence length="109" mass="12826">MVQGVLIDNQKETILVPFSELLYIQTTENSHKLKIVTLKNSHYIYSSLDKLEVEYPALIRCHRTTLVNPKAIKGIDKKKRAIIFFESPQETCNISRRVYQNLRLSWLEY</sequence>
<dbReference type="PANTHER" id="PTHR37299:SF1">
    <property type="entry name" value="STAGE 0 SPORULATION PROTEIN A HOMOLOG"/>
    <property type="match status" value="1"/>
</dbReference>
<evidence type="ECO:0000259" key="1">
    <source>
        <dbReference type="PROSITE" id="PS50930"/>
    </source>
</evidence>
<organism evidence="2 3">
    <name type="scientific">Enterococcus ureilyticus</name>
    <dbReference type="NCBI Taxonomy" id="1131292"/>
    <lineage>
        <taxon>Bacteria</taxon>
        <taxon>Bacillati</taxon>
        <taxon>Bacillota</taxon>
        <taxon>Bacilli</taxon>
        <taxon>Lactobacillales</taxon>
        <taxon>Enterococcaceae</taxon>
        <taxon>Enterococcus</taxon>
    </lineage>
</organism>
<dbReference type="Gene3D" id="2.40.50.1020">
    <property type="entry name" value="LytTr DNA-binding domain"/>
    <property type="match status" value="1"/>
</dbReference>
<dbReference type="Proteomes" id="UP000094469">
    <property type="component" value="Unassembled WGS sequence"/>
</dbReference>
<dbReference type="AlphaFoldDB" id="A0A1E5HEL6"/>
<comment type="caution">
    <text evidence="2">The sequence shown here is derived from an EMBL/GenBank/DDBJ whole genome shotgun (WGS) entry which is preliminary data.</text>
</comment>
<dbReference type="SMART" id="SM00850">
    <property type="entry name" value="LytTR"/>
    <property type="match status" value="1"/>
</dbReference>
<feature type="domain" description="HTH LytTR-type" evidence="1">
    <location>
        <begin position="10"/>
        <end position="108"/>
    </location>
</feature>
<dbReference type="EMBL" id="MIKC01000004">
    <property type="protein sequence ID" value="OEG23384.1"/>
    <property type="molecule type" value="Genomic_DNA"/>
</dbReference>
<name>A0A1E5HEL6_9ENTE</name>